<dbReference type="Pfam" id="PF01751">
    <property type="entry name" value="Toprim"/>
    <property type="match status" value="1"/>
</dbReference>
<dbReference type="STRING" id="576118.SAMN05216216_11718"/>
<dbReference type="NCBIfam" id="TIGR00334">
    <property type="entry name" value="5S_RNA_mat_M5"/>
    <property type="match status" value="1"/>
</dbReference>
<dbReference type="OrthoDB" id="9791329at2"/>
<keyword evidence="10 11" id="KW-0694">RNA-binding</keyword>
<evidence type="ECO:0000256" key="8">
    <source>
        <dbReference type="ARBA" id="ARBA00022801"/>
    </source>
</evidence>
<dbReference type="GO" id="GO:0046872">
    <property type="term" value="F:metal ion binding"/>
    <property type="evidence" value="ECO:0007669"/>
    <property type="project" value="UniProtKB-KW"/>
</dbReference>
<keyword evidence="3 11" id="KW-0698">rRNA processing</keyword>
<dbReference type="EC" id="3.1.26.8" evidence="11 12"/>
<dbReference type="Proteomes" id="UP000199008">
    <property type="component" value="Unassembled WGS sequence"/>
</dbReference>
<evidence type="ECO:0000256" key="11">
    <source>
        <dbReference type="HAMAP-Rule" id="MF_01469"/>
    </source>
</evidence>
<keyword evidence="2 11" id="KW-0690">Ribosome biogenesis</keyword>
<keyword evidence="5" id="KW-0479">Metal-binding</keyword>
<keyword evidence="1 11" id="KW-0963">Cytoplasm</keyword>
<dbReference type="PANTHER" id="PTHR39156">
    <property type="entry name" value="RIBONUCLEASE M5"/>
    <property type="match status" value="1"/>
</dbReference>
<protein>
    <recommendedName>
        <fullName evidence="11 12">Ribonuclease M5</fullName>
        <ecNumber evidence="11 12">3.1.26.8</ecNumber>
    </recommendedName>
    <alternativeName>
        <fullName evidence="11">RNase M5</fullName>
    </alternativeName>
    <alternativeName>
        <fullName evidence="11">Ribosomal RNA terminal maturase M5</fullName>
    </alternativeName>
</protein>
<evidence type="ECO:0000256" key="1">
    <source>
        <dbReference type="ARBA" id="ARBA00022490"/>
    </source>
</evidence>
<evidence type="ECO:0000256" key="4">
    <source>
        <dbReference type="ARBA" id="ARBA00022722"/>
    </source>
</evidence>
<comment type="function">
    <text evidence="11">Required for correct processing of both the 5' and 3' ends of 5S rRNA precursor. Cleaves both sides of a double-stranded region yielding mature 5S rRNA in one step.</text>
</comment>
<dbReference type="Pfam" id="PF13331">
    <property type="entry name" value="DUF4093"/>
    <property type="match status" value="1"/>
</dbReference>
<evidence type="ECO:0000256" key="6">
    <source>
        <dbReference type="ARBA" id="ARBA00022730"/>
    </source>
</evidence>
<feature type="domain" description="Toprim" evidence="13">
    <location>
        <begin position="7"/>
        <end position="87"/>
    </location>
</feature>
<dbReference type="SMART" id="SM00493">
    <property type="entry name" value="TOPRIM"/>
    <property type="match status" value="1"/>
</dbReference>
<keyword evidence="4 11" id="KW-0540">Nuclease</keyword>
<evidence type="ECO:0000313" key="14">
    <source>
        <dbReference type="EMBL" id="SDK99497.1"/>
    </source>
</evidence>
<dbReference type="GO" id="GO:0019843">
    <property type="term" value="F:rRNA binding"/>
    <property type="evidence" value="ECO:0007669"/>
    <property type="project" value="UniProtKB-KW"/>
</dbReference>
<name>A0A1G9GFT6_9BACL</name>
<reference evidence="15" key="1">
    <citation type="submission" date="2016-10" db="EMBL/GenBank/DDBJ databases">
        <authorList>
            <person name="Varghese N."/>
            <person name="Submissions S."/>
        </authorList>
    </citation>
    <scope>NUCLEOTIDE SEQUENCE [LARGE SCALE GENOMIC DNA]</scope>
    <source>
        <strain evidence="15">CGMCC 1.8895</strain>
    </source>
</reference>
<comment type="subcellular location">
    <subcellularLocation>
        <location evidence="11">Cytoplasm</location>
    </subcellularLocation>
</comment>
<sequence>MDKPVINEIIIVEGRDDTRRLKEALICETIETNGSAINERTMQEISVAMATRGAIILTDPDFPGHKIRNTILERFPDIKEAFISREAAKSKRGIGIEHASIETIQSALKNVLVNHQVQDEEISVQDMQSWRLSGIGNSKTRREYLTRQLNIGYANAKQLRNKLNRYRIGKDRVTAILSELKEDE</sequence>
<proteinExistence type="inferred from homology"/>
<dbReference type="InterPro" id="IPR006171">
    <property type="entry name" value="TOPRIM_dom"/>
</dbReference>
<dbReference type="AlphaFoldDB" id="A0A1G9GFT6"/>
<evidence type="ECO:0000256" key="12">
    <source>
        <dbReference type="NCBIfam" id="TIGR00334"/>
    </source>
</evidence>
<keyword evidence="8 11" id="KW-0378">Hydrolase</keyword>
<dbReference type="InterPro" id="IPR004466">
    <property type="entry name" value="RNase_M5"/>
</dbReference>
<accession>A0A1G9GFT6</accession>
<gene>
    <name evidence="11" type="primary">rnmV</name>
    <name evidence="14" type="ORF">SAMN05216216_11718</name>
</gene>
<dbReference type="CDD" id="cd01027">
    <property type="entry name" value="TOPRIM_RNase_M5_like"/>
    <property type="match status" value="1"/>
</dbReference>
<dbReference type="PANTHER" id="PTHR39156:SF2">
    <property type="entry name" value="DNA PRIMASE (BACTERIAL TYPE) AND SMALL PRIMASE-LIKE PROTEINS"/>
    <property type="match status" value="1"/>
</dbReference>
<evidence type="ECO:0000256" key="9">
    <source>
        <dbReference type="ARBA" id="ARBA00022842"/>
    </source>
</evidence>
<dbReference type="GO" id="GO:0005737">
    <property type="term" value="C:cytoplasm"/>
    <property type="evidence" value="ECO:0007669"/>
    <property type="project" value="UniProtKB-SubCell"/>
</dbReference>
<dbReference type="SUPFAM" id="SSF110455">
    <property type="entry name" value="Toprim domain"/>
    <property type="match status" value="1"/>
</dbReference>
<keyword evidence="9" id="KW-0460">Magnesium</keyword>
<evidence type="ECO:0000256" key="7">
    <source>
        <dbReference type="ARBA" id="ARBA00022759"/>
    </source>
</evidence>
<keyword evidence="7 11" id="KW-0255">Endonuclease</keyword>
<dbReference type="PROSITE" id="PS50880">
    <property type="entry name" value="TOPRIM"/>
    <property type="match status" value="1"/>
</dbReference>
<dbReference type="GO" id="GO:0006364">
    <property type="term" value="P:rRNA processing"/>
    <property type="evidence" value="ECO:0007669"/>
    <property type="project" value="UniProtKB-UniRule"/>
</dbReference>
<keyword evidence="15" id="KW-1185">Reference proteome</keyword>
<evidence type="ECO:0000256" key="10">
    <source>
        <dbReference type="ARBA" id="ARBA00022884"/>
    </source>
</evidence>
<dbReference type="GO" id="GO:0043822">
    <property type="term" value="F:ribonuclease M5 activity"/>
    <property type="evidence" value="ECO:0007669"/>
    <property type="project" value="UniProtKB-UniRule"/>
</dbReference>
<evidence type="ECO:0000259" key="13">
    <source>
        <dbReference type="PROSITE" id="PS50880"/>
    </source>
</evidence>
<comment type="similarity">
    <text evidence="11">Belongs to the ribonuclease M5 family.</text>
</comment>
<dbReference type="HAMAP" id="MF_01469">
    <property type="entry name" value="RNase_M5"/>
    <property type="match status" value="1"/>
</dbReference>
<dbReference type="InterPro" id="IPR034141">
    <property type="entry name" value="TOPRIM_RNase_M5-like"/>
</dbReference>
<evidence type="ECO:0000256" key="3">
    <source>
        <dbReference type="ARBA" id="ARBA00022552"/>
    </source>
</evidence>
<dbReference type="RefSeq" id="WP_092986907.1">
    <property type="nucleotide sequence ID" value="NZ_FNFY01000017.1"/>
</dbReference>
<evidence type="ECO:0000313" key="15">
    <source>
        <dbReference type="Proteomes" id="UP000199008"/>
    </source>
</evidence>
<keyword evidence="6 11" id="KW-0699">rRNA-binding</keyword>
<dbReference type="Gene3D" id="3.40.1360.10">
    <property type="match status" value="1"/>
</dbReference>
<organism evidence="14 15">
    <name type="scientific">Lacicoccus qingdaonensis</name>
    <dbReference type="NCBI Taxonomy" id="576118"/>
    <lineage>
        <taxon>Bacteria</taxon>
        <taxon>Bacillati</taxon>
        <taxon>Bacillota</taxon>
        <taxon>Bacilli</taxon>
        <taxon>Bacillales</taxon>
        <taxon>Salinicoccaceae</taxon>
        <taxon>Lacicoccus</taxon>
    </lineage>
</organism>
<evidence type="ECO:0000256" key="5">
    <source>
        <dbReference type="ARBA" id="ARBA00022723"/>
    </source>
</evidence>
<dbReference type="EMBL" id="FNFY01000017">
    <property type="protein sequence ID" value="SDK99497.1"/>
    <property type="molecule type" value="Genomic_DNA"/>
</dbReference>
<comment type="catalytic activity">
    <reaction evidence="11">
        <text>Endonucleolytic cleavage of RNA, removing 21 and 42 nucleotides, respectively, from the 5'- and 3'-termini of a 5S-rRNA precursor.</text>
        <dbReference type="EC" id="3.1.26.8"/>
    </reaction>
</comment>
<dbReference type="FunFam" id="3.40.1360.10:FF:000006">
    <property type="entry name" value="Ribonuclease M5"/>
    <property type="match status" value="1"/>
</dbReference>
<dbReference type="InterPro" id="IPR025156">
    <property type="entry name" value="RNase_M5_C"/>
</dbReference>
<evidence type="ECO:0000256" key="2">
    <source>
        <dbReference type="ARBA" id="ARBA00022517"/>
    </source>
</evidence>